<dbReference type="KEGG" id="lyk:FLP23_05655"/>
<organism evidence="2 3">
    <name type="scientific">Protaetiibacter larvae</name>
    <dbReference type="NCBI Taxonomy" id="2592654"/>
    <lineage>
        <taxon>Bacteria</taxon>
        <taxon>Bacillati</taxon>
        <taxon>Actinomycetota</taxon>
        <taxon>Actinomycetes</taxon>
        <taxon>Micrococcales</taxon>
        <taxon>Microbacteriaceae</taxon>
        <taxon>Protaetiibacter</taxon>
    </lineage>
</organism>
<protein>
    <submittedName>
        <fullName evidence="2">Uncharacterized protein</fullName>
    </submittedName>
</protein>
<sequence length="162" mass="16928">MQQLDPELDRMLAAARPADPAHDTAVRIELDGLVAQAIPRARTPRGRRRLMLGAGIGVLSLLSFGVGTAFADGSSGSGDHDVFGASLTVVSADDGRVLCSIVFEEGTTVPLDDAEIGPLENGESTTFSVRMDDLGEVNPSDSTLRVFVVDPASGKSTQLSCE</sequence>
<evidence type="ECO:0000256" key="1">
    <source>
        <dbReference type="SAM" id="Phobius"/>
    </source>
</evidence>
<gene>
    <name evidence="2" type="ORF">FLP23_05655</name>
</gene>
<dbReference type="EMBL" id="CP043504">
    <property type="protein sequence ID" value="QEO09539.1"/>
    <property type="molecule type" value="Genomic_DNA"/>
</dbReference>
<keyword evidence="1" id="KW-0472">Membrane</keyword>
<dbReference type="Proteomes" id="UP000322159">
    <property type="component" value="Chromosome"/>
</dbReference>
<evidence type="ECO:0000313" key="2">
    <source>
        <dbReference type="EMBL" id="QEO09539.1"/>
    </source>
</evidence>
<reference evidence="2 3" key="1">
    <citation type="submission" date="2019-09" db="EMBL/GenBank/DDBJ databases">
        <title>Genome sequencing of strain KACC 19322.</title>
        <authorList>
            <person name="Heo J."/>
            <person name="Kim S.-J."/>
            <person name="Kim J.-S."/>
            <person name="Hong S.-B."/>
            <person name="Kwon S.-W."/>
        </authorList>
    </citation>
    <scope>NUCLEOTIDE SEQUENCE [LARGE SCALE GENOMIC DNA]</scope>
    <source>
        <strain evidence="2 3">KACC 19322</strain>
    </source>
</reference>
<dbReference type="RefSeq" id="WP_149324960.1">
    <property type="nucleotide sequence ID" value="NZ_CP043504.1"/>
</dbReference>
<feature type="transmembrane region" description="Helical" evidence="1">
    <location>
        <begin position="50"/>
        <end position="71"/>
    </location>
</feature>
<keyword evidence="1" id="KW-0812">Transmembrane</keyword>
<evidence type="ECO:0000313" key="3">
    <source>
        <dbReference type="Proteomes" id="UP000322159"/>
    </source>
</evidence>
<accession>A0A5C1Y8P4</accession>
<proteinExistence type="predicted"/>
<dbReference type="AlphaFoldDB" id="A0A5C1Y8P4"/>
<name>A0A5C1Y8P4_9MICO</name>
<keyword evidence="3" id="KW-1185">Reference proteome</keyword>
<keyword evidence="1" id="KW-1133">Transmembrane helix</keyword>